<feature type="transmembrane region" description="Helical" evidence="8">
    <location>
        <begin position="74"/>
        <end position="94"/>
    </location>
</feature>
<dbReference type="GO" id="GO:0005886">
    <property type="term" value="C:plasma membrane"/>
    <property type="evidence" value="ECO:0007669"/>
    <property type="project" value="UniProtKB-SubCell"/>
</dbReference>
<feature type="transmembrane region" description="Helical" evidence="8">
    <location>
        <begin position="130"/>
        <end position="149"/>
    </location>
</feature>
<dbReference type="RefSeq" id="WP_133559449.1">
    <property type="nucleotide sequence ID" value="NZ_SNZA01000001.1"/>
</dbReference>
<comment type="subcellular location">
    <subcellularLocation>
        <location evidence="1 8">Cell membrane</location>
        <topology evidence="1 8">Multi-pass membrane protein</topology>
    </subcellularLocation>
</comment>
<comment type="similarity">
    <text evidence="2 8">Belongs to the 4-toluene sulfonate uptake permease (TSUP) (TC 2.A.102) family.</text>
</comment>
<keyword evidence="4 8" id="KW-1003">Cell membrane</keyword>
<accession>A0A4V3DGM5</accession>
<dbReference type="PANTHER" id="PTHR30269">
    <property type="entry name" value="TRANSMEMBRANE PROTEIN YFCA"/>
    <property type="match status" value="1"/>
</dbReference>
<protein>
    <recommendedName>
        <fullName evidence="8">Probable membrane transporter protein</fullName>
    </recommendedName>
</protein>
<dbReference type="InterPro" id="IPR052017">
    <property type="entry name" value="TSUP"/>
</dbReference>
<keyword evidence="7 8" id="KW-0472">Membrane</keyword>
<feature type="transmembrane region" description="Helical" evidence="8">
    <location>
        <begin position="205"/>
        <end position="225"/>
    </location>
</feature>
<evidence type="ECO:0000256" key="5">
    <source>
        <dbReference type="ARBA" id="ARBA00022692"/>
    </source>
</evidence>
<feature type="transmembrane region" description="Helical" evidence="8">
    <location>
        <begin position="6"/>
        <end position="30"/>
    </location>
</feature>
<evidence type="ECO:0000256" key="1">
    <source>
        <dbReference type="ARBA" id="ARBA00004651"/>
    </source>
</evidence>
<dbReference type="Proteomes" id="UP000295729">
    <property type="component" value="Unassembled WGS sequence"/>
</dbReference>
<keyword evidence="5 8" id="KW-0812">Transmembrane</keyword>
<sequence length="256" mass="27326">MTVDLLMLGVFSFLGGLIDAAVGGGGLILIPALLHALPQHAVATVLGTNKLAVLFGTGSSALTFLKRVKIKWRLIIPCLLSAFACAYVGAYSVASIPTHIMKYLVFVLLVAMAVYTFMRKELGQVQQEKTLGTFQILQGCFLGGMIGFYDGAFGPGSGSFFIFMFVRLFGFDFLNAAASSKLLNIGTFIAALSFFVPSGHMLWQLGFYIAACNVMGAIVGTFVALKYGSGLIRKLFLVLLVFLIGRMGMSILTAAA</sequence>
<reference evidence="9 10" key="1">
    <citation type="submission" date="2019-03" db="EMBL/GenBank/DDBJ databases">
        <title>Genomic Encyclopedia of Type Strains, Phase IV (KMG-IV): sequencing the most valuable type-strain genomes for metagenomic binning, comparative biology and taxonomic classification.</title>
        <authorList>
            <person name="Goeker M."/>
        </authorList>
    </citation>
    <scope>NUCLEOTIDE SEQUENCE [LARGE SCALE GENOMIC DNA]</scope>
    <source>
        <strain evidence="9 10">DSM 5604</strain>
    </source>
</reference>
<evidence type="ECO:0000313" key="9">
    <source>
        <dbReference type="EMBL" id="TDR14801.1"/>
    </source>
</evidence>
<feature type="transmembrane region" description="Helical" evidence="8">
    <location>
        <begin position="155"/>
        <end position="175"/>
    </location>
</feature>
<keyword evidence="10" id="KW-1185">Reference proteome</keyword>
<organism evidence="9 10">
    <name type="scientific">Marinomonas communis</name>
    <dbReference type="NCBI Taxonomy" id="28254"/>
    <lineage>
        <taxon>Bacteria</taxon>
        <taxon>Pseudomonadati</taxon>
        <taxon>Pseudomonadota</taxon>
        <taxon>Gammaproteobacteria</taxon>
        <taxon>Oceanospirillales</taxon>
        <taxon>Oceanospirillaceae</taxon>
        <taxon>Marinomonas</taxon>
    </lineage>
</organism>
<feature type="transmembrane region" description="Helical" evidence="8">
    <location>
        <begin position="100"/>
        <end position="118"/>
    </location>
</feature>
<comment type="caution">
    <text evidence="9">The sequence shown here is derived from an EMBL/GenBank/DDBJ whole genome shotgun (WGS) entry which is preliminary data.</text>
</comment>
<evidence type="ECO:0000256" key="6">
    <source>
        <dbReference type="ARBA" id="ARBA00022989"/>
    </source>
</evidence>
<dbReference type="AlphaFoldDB" id="A0A4V3DGM5"/>
<evidence type="ECO:0000256" key="7">
    <source>
        <dbReference type="ARBA" id="ARBA00023136"/>
    </source>
</evidence>
<feature type="transmembrane region" description="Helical" evidence="8">
    <location>
        <begin position="182"/>
        <end position="199"/>
    </location>
</feature>
<keyword evidence="6 8" id="KW-1133">Transmembrane helix</keyword>
<evidence type="ECO:0000256" key="4">
    <source>
        <dbReference type="ARBA" id="ARBA00022475"/>
    </source>
</evidence>
<dbReference type="InterPro" id="IPR002781">
    <property type="entry name" value="TM_pro_TauE-like"/>
</dbReference>
<evidence type="ECO:0000256" key="8">
    <source>
        <dbReference type="RuleBase" id="RU363041"/>
    </source>
</evidence>
<feature type="transmembrane region" description="Helical" evidence="8">
    <location>
        <begin position="237"/>
        <end position="255"/>
    </location>
</feature>
<evidence type="ECO:0000313" key="10">
    <source>
        <dbReference type="Proteomes" id="UP000295729"/>
    </source>
</evidence>
<name>A0A4V3DGM5_9GAMM</name>
<dbReference type="OrthoDB" id="554695at2"/>
<proteinExistence type="inferred from homology"/>
<dbReference type="Pfam" id="PF01925">
    <property type="entry name" value="TauE"/>
    <property type="match status" value="1"/>
</dbReference>
<dbReference type="EMBL" id="SNZA01000001">
    <property type="protein sequence ID" value="TDR14801.1"/>
    <property type="molecule type" value="Genomic_DNA"/>
</dbReference>
<evidence type="ECO:0000256" key="3">
    <source>
        <dbReference type="ARBA" id="ARBA00022448"/>
    </source>
</evidence>
<keyword evidence="3" id="KW-0813">Transport</keyword>
<gene>
    <name evidence="9" type="ORF">C8D85_0147</name>
</gene>
<evidence type="ECO:0000256" key="2">
    <source>
        <dbReference type="ARBA" id="ARBA00009142"/>
    </source>
</evidence>
<dbReference type="PANTHER" id="PTHR30269:SF0">
    <property type="entry name" value="MEMBRANE TRANSPORTER PROTEIN YFCA-RELATED"/>
    <property type="match status" value="1"/>
</dbReference>